<accession>A0AA49IX99</accession>
<keyword evidence="2" id="KW-0732">Signal</keyword>
<name>A0AA49IX99_9PROT</name>
<evidence type="ECO:0000256" key="1">
    <source>
        <dbReference type="SAM" id="MobiDB-lite"/>
    </source>
</evidence>
<reference evidence="3" key="1">
    <citation type="journal article" date="2023" name="Nat. Microbiol.">
        <title>Enrichment and characterization of a nitric oxide-reducing microbial community in a continuous bioreactor.</title>
        <authorList>
            <person name="Garrido-Amador P."/>
            <person name="Stortenbeker N."/>
            <person name="Wessels H.J.C.T."/>
            <person name="Speth D.R."/>
            <person name="Garcia-Heredia I."/>
            <person name="Kartal B."/>
        </authorList>
    </citation>
    <scope>NUCLEOTIDE SEQUENCE</scope>
    <source>
        <strain evidence="3">MAG1</strain>
    </source>
</reference>
<feature type="region of interest" description="Disordered" evidence="1">
    <location>
        <begin position="30"/>
        <end position="55"/>
    </location>
</feature>
<proteinExistence type="predicted"/>
<feature type="signal peptide" evidence="2">
    <location>
        <begin position="1"/>
        <end position="24"/>
    </location>
</feature>
<organism evidence="3">
    <name type="scientific">Candidatus Nitricoxidivorans perseverans</name>
    <dbReference type="NCBI Taxonomy" id="2975601"/>
    <lineage>
        <taxon>Bacteria</taxon>
        <taxon>Pseudomonadati</taxon>
        <taxon>Pseudomonadota</taxon>
        <taxon>Betaproteobacteria</taxon>
        <taxon>Nitrosomonadales</taxon>
        <taxon>Sterolibacteriaceae</taxon>
        <taxon>Candidatus Nitricoxidivorans</taxon>
    </lineage>
</organism>
<evidence type="ECO:0000313" key="3">
    <source>
        <dbReference type="EMBL" id="WIM04858.1"/>
    </source>
</evidence>
<dbReference type="Proteomes" id="UP001234916">
    <property type="component" value="Chromosome"/>
</dbReference>
<protein>
    <submittedName>
        <fullName evidence="3">DUF4198 domain-containing protein</fullName>
    </submittedName>
</protein>
<evidence type="ECO:0000256" key="2">
    <source>
        <dbReference type="SAM" id="SignalP"/>
    </source>
</evidence>
<dbReference type="KEGG" id="npv:OHM77_09100"/>
<gene>
    <name evidence="3" type="ORF">OHM77_09100</name>
</gene>
<dbReference type="AlphaFoldDB" id="A0AA49IX99"/>
<sequence length="307" mass="32934">MSHMNHLSMAIAVPALLALAPAFAQQHADHGAHGAATVPEAAKPAGQRPGGNREWTRQPLLAPAMNRSGDRSAAVLRPMGIDAAEVLVMAADGPAERRRVAYPVGPEGARIEAAAPKIGNYHWAVARSESEAGVRVASTTWYFPNPGKAPTDLLKEAKHELEIVPEPLPREHSGYRESEKWRFLVRMNGVPVASQPLTLETEFGSRSTVLTDAAGRATVVFPRDFKPAQGAGDDGHGPRRAKFVLSTEKEEGGRRYLTAFNYVYGQDADRNRSLAWGAVFGALGMVAATPLLRRRSNSNGGEGAHNA</sequence>
<dbReference type="EMBL" id="CP107246">
    <property type="protein sequence ID" value="WIM04858.1"/>
    <property type="molecule type" value="Genomic_DNA"/>
</dbReference>
<feature type="chain" id="PRO_5041281107" evidence="2">
    <location>
        <begin position="25"/>
        <end position="307"/>
    </location>
</feature>